<gene>
    <name evidence="2" type="ORF">Tci_044818</name>
</gene>
<organism evidence="2">
    <name type="scientific">Tanacetum cinerariifolium</name>
    <name type="common">Dalmatian daisy</name>
    <name type="synonym">Chrysanthemum cinerariifolium</name>
    <dbReference type="NCBI Taxonomy" id="118510"/>
    <lineage>
        <taxon>Eukaryota</taxon>
        <taxon>Viridiplantae</taxon>
        <taxon>Streptophyta</taxon>
        <taxon>Embryophyta</taxon>
        <taxon>Tracheophyta</taxon>
        <taxon>Spermatophyta</taxon>
        <taxon>Magnoliopsida</taxon>
        <taxon>eudicotyledons</taxon>
        <taxon>Gunneridae</taxon>
        <taxon>Pentapetalae</taxon>
        <taxon>asterids</taxon>
        <taxon>campanulids</taxon>
        <taxon>Asterales</taxon>
        <taxon>Asteraceae</taxon>
        <taxon>Asteroideae</taxon>
        <taxon>Anthemideae</taxon>
        <taxon>Anthemidinae</taxon>
        <taxon>Tanacetum</taxon>
    </lineage>
</organism>
<dbReference type="EMBL" id="BKCJ010006572">
    <property type="protein sequence ID" value="GEU72840.1"/>
    <property type="molecule type" value="Genomic_DNA"/>
</dbReference>
<evidence type="ECO:0000256" key="1">
    <source>
        <dbReference type="SAM" id="MobiDB-lite"/>
    </source>
</evidence>
<reference evidence="2" key="1">
    <citation type="journal article" date="2019" name="Sci. Rep.">
        <title>Draft genome of Tanacetum cinerariifolium, the natural source of mosquito coil.</title>
        <authorList>
            <person name="Yamashiro T."/>
            <person name="Shiraishi A."/>
            <person name="Satake H."/>
            <person name="Nakayama K."/>
        </authorList>
    </citation>
    <scope>NUCLEOTIDE SEQUENCE</scope>
</reference>
<accession>A0A6L2MGK1</accession>
<name>A0A6L2MGK1_TANCI</name>
<feature type="compositionally biased region" description="Polar residues" evidence="1">
    <location>
        <begin position="1"/>
        <end position="18"/>
    </location>
</feature>
<feature type="region of interest" description="Disordered" evidence="1">
    <location>
        <begin position="1"/>
        <end position="45"/>
    </location>
</feature>
<evidence type="ECO:0000313" key="2">
    <source>
        <dbReference type="EMBL" id="GEU72840.1"/>
    </source>
</evidence>
<proteinExistence type="predicted"/>
<comment type="caution">
    <text evidence="2">The sequence shown here is derived from an EMBL/GenBank/DDBJ whole genome shotgun (WGS) entry which is preliminary data.</text>
</comment>
<protein>
    <submittedName>
        <fullName evidence="2">Uncharacterized protein</fullName>
    </submittedName>
</protein>
<sequence>MSTSNAHQQSIVDASSETRPPMSFDAGSETRPPMLERAPRMQKEEDLRDDLKHYEAKIEAMSLILISIPNDIYNSSDACTTAKAMWQRKLINASRAKKLEKSHDPLALVAYTGSSSRTSSPYYVTHPSSVVDYDDDYQGDTVQNNSDDPLTSVMILLARAITQNFSNLTNNRLHAVKQDEAKVILTDEQNDFLFADVSWIEEFKELSANICLMARIQPLNIDRSSNDLPFSVSNVIFDEPNEDVNSGSVEKDNSVQDLYELEQLARNAYKEAKKQQIIAKKVQQQNIMLTKQLELYNEKPASPSAATPKSLDLPPIYHPTVASPPTVVLPPLSASPTTTEPTSAAVVTSAVAAACSPLSPHQHHHPHCLHATANTTTAAATPLPQPHHHRPAATTPLVTTTLSTTSLPPPSHPATT</sequence>
<dbReference type="AlphaFoldDB" id="A0A6L2MGK1"/>